<dbReference type="AlphaFoldDB" id="A0A1Y1YJJ8"/>
<organism evidence="1 2">
    <name type="scientific">Basidiobolus meristosporus CBS 931.73</name>
    <dbReference type="NCBI Taxonomy" id="1314790"/>
    <lineage>
        <taxon>Eukaryota</taxon>
        <taxon>Fungi</taxon>
        <taxon>Fungi incertae sedis</taxon>
        <taxon>Zoopagomycota</taxon>
        <taxon>Entomophthoromycotina</taxon>
        <taxon>Basidiobolomycetes</taxon>
        <taxon>Basidiobolales</taxon>
        <taxon>Basidiobolaceae</taxon>
        <taxon>Basidiobolus</taxon>
    </lineage>
</organism>
<accession>A0A1Y1YJJ8</accession>
<protein>
    <recommendedName>
        <fullName evidence="3">Nucleotide-diphospho-sugar transferase</fullName>
    </recommendedName>
</protein>
<evidence type="ECO:0008006" key="3">
    <source>
        <dbReference type="Google" id="ProtNLM"/>
    </source>
</evidence>
<dbReference type="Gene3D" id="3.90.550.10">
    <property type="entry name" value="Spore Coat Polysaccharide Biosynthesis Protein SpsA, Chain A"/>
    <property type="match status" value="1"/>
</dbReference>
<dbReference type="InterPro" id="IPR029044">
    <property type="entry name" value="Nucleotide-diphossugar_trans"/>
</dbReference>
<reference evidence="1 2" key="1">
    <citation type="submission" date="2016-07" db="EMBL/GenBank/DDBJ databases">
        <title>Pervasive Adenine N6-methylation of Active Genes in Fungi.</title>
        <authorList>
            <consortium name="DOE Joint Genome Institute"/>
            <person name="Mondo S.J."/>
            <person name="Dannebaum R.O."/>
            <person name="Kuo R.C."/>
            <person name="Labutti K."/>
            <person name="Haridas S."/>
            <person name="Kuo A."/>
            <person name="Salamov A."/>
            <person name="Ahrendt S.R."/>
            <person name="Lipzen A."/>
            <person name="Sullivan W."/>
            <person name="Andreopoulos W.B."/>
            <person name="Clum A."/>
            <person name="Lindquist E."/>
            <person name="Daum C."/>
            <person name="Ramamoorthy G.K."/>
            <person name="Gryganskyi A."/>
            <person name="Culley D."/>
            <person name="Magnuson J.K."/>
            <person name="James T.Y."/>
            <person name="O'Malley M.A."/>
            <person name="Stajich J.E."/>
            <person name="Spatafora J.W."/>
            <person name="Visel A."/>
            <person name="Grigoriev I.V."/>
        </authorList>
    </citation>
    <scope>NUCLEOTIDE SEQUENCE [LARGE SCALE GENOMIC DNA]</scope>
    <source>
        <strain evidence="1 2">CBS 931.73</strain>
    </source>
</reference>
<comment type="caution">
    <text evidence="1">The sequence shown here is derived from an EMBL/GenBank/DDBJ whole genome shotgun (WGS) entry which is preliminary data.</text>
</comment>
<sequence>MTYSNRLHHATTEISSELFLSKNAAAWPRGEARFLPILVPVSENIEHLEQLVEGLLAMDNLNKTMVVFSQEGDSREIEYVIRNIPARMNALYLHRSKPSFSITSLFATRWFPSPGNMEFLLSFAFDSMKAPGAIVLQSDLLPSTDMYDYFEWSFRTILQNPSFSNVLSINGFNKDPYTLGDLYRLTPDRFKPRGWCISAEKWPLLRGQWAAAGNWGYNIEHNVRIPYHMVSLTPMVARVRNVRKPFPDLPELFTADDAPSPNETRRISYEQEEPYLVMSRYAKLAVKGFRYPTRNSEFGIFRHEY</sequence>
<proteinExistence type="predicted"/>
<keyword evidence="2" id="KW-1185">Reference proteome</keyword>
<dbReference type="EMBL" id="MCFE01000119">
    <property type="protein sequence ID" value="ORX98165.1"/>
    <property type="molecule type" value="Genomic_DNA"/>
</dbReference>
<dbReference type="Proteomes" id="UP000193498">
    <property type="component" value="Unassembled WGS sequence"/>
</dbReference>
<evidence type="ECO:0000313" key="1">
    <source>
        <dbReference type="EMBL" id="ORX98165.1"/>
    </source>
</evidence>
<name>A0A1Y1YJJ8_9FUNG</name>
<dbReference type="InParanoid" id="A0A1Y1YJJ8"/>
<evidence type="ECO:0000313" key="2">
    <source>
        <dbReference type="Proteomes" id="UP000193498"/>
    </source>
</evidence>
<dbReference type="OrthoDB" id="6019616at2759"/>
<gene>
    <name evidence="1" type="ORF">K493DRAFT_349541</name>
</gene>